<gene>
    <name evidence="3" type="ORF">AMURIS_00088</name>
</gene>
<keyword evidence="4" id="KW-1185">Reference proteome</keyword>
<feature type="domain" description="NusG-like N-terminal" evidence="2">
    <location>
        <begin position="2"/>
        <end position="77"/>
    </location>
</feature>
<dbReference type="AlphaFoldDB" id="A0A2K4ZA89"/>
<protein>
    <submittedName>
        <fullName evidence="3">Transcription antitermination protein NusG</fullName>
    </submittedName>
</protein>
<organism evidence="3 4">
    <name type="scientific">Acetatifactor muris</name>
    <dbReference type="NCBI Taxonomy" id="879566"/>
    <lineage>
        <taxon>Bacteria</taxon>
        <taxon>Bacillati</taxon>
        <taxon>Bacillota</taxon>
        <taxon>Clostridia</taxon>
        <taxon>Lachnospirales</taxon>
        <taxon>Lachnospiraceae</taxon>
        <taxon>Acetatifactor</taxon>
    </lineage>
</organism>
<dbReference type="OrthoDB" id="1681764at2"/>
<dbReference type="EMBL" id="OFSM01000001">
    <property type="protein sequence ID" value="SOY27384.1"/>
    <property type="molecule type" value="Genomic_DNA"/>
</dbReference>
<proteinExistence type="predicted"/>
<evidence type="ECO:0000259" key="2">
    <source>
        <dbReference type="Pfam" id="PF02357"/>
    </source>
</evidence>
<dbReference type="RefSeq" id="WP_103237521.1">
    <property type="nucleotide sequence ID" value="NZ_JANJZD010000008.1"/>
</dbReference>
<dbReference type="GO" id="GO:0006354">
    <property type="term" value="P:DNA-templated transcription elongation"/>
    <property type="evidence" value="ECO:0007669"/>
    <property type="project" value="InterPro"/>
</dbReference>
<sequence length="165" mass="18930">MWYAVHVKDGDEAKTESFVESALPKELYVRCFHLTRSRRKKYGGQWQTVREKLLPGYVFIATDHPEAVYRELKKLPKPRMLGADAWASILEKKESDLMERLADTEGEIGLSRVRVDSDGNVEFLSGPLRKVGDMVRKVDLHRRVAEVETDILGGRVLYLGIEIEK</sequence>
<evidence type="ECO:0000313" key="3">
    <source>
        <dbReference type="EMBL" id="SOY27384.1"/>
    </source>
</evidence>
<dbReference type="InterPro" id="IPR006645">
    <property type="entry name" value="NGN-like_dom"/>
</dbReference>
<accession>A0A2K4ZA89</accession>
<evidence type="ECO:0000256" key="1">
    <source>
        <dbReference type="ARBA" id="ARBA00023163"/>
    </source>
</evidence>
<reference evidence="3 4" key="1">
    <citation type="submission" date="2018-01" db="EMBL/GenBank/DDBJ databases">
        <authorList>
            <person name="Gaut B.S."/>
            <person name="Morton B.R."/>
            <person name="Clegg M.T."/>
            <person name="Duvall M.R."/>
        </authorList>
    </citation>
    <scope>NUCLEOTIDE SEQUENCE [LARGE SCALE GENOMIC DNA]</scope>
    <source>
        <strain evidence="3">GP69</strain>
    </source>
</reference>
<dbReference type="Pfam" id="PF02357">
    <property type="entry name" value="NusG"/>
    <property type="match status" value="1"/>
</dbReference>
<evidence type="ECO:0000313" key="4">
    <source>
        <dbReference type="Proteomes" id="UP000236311"/>
    </source>
</evidence>
<keyword evidence="1" id="KW-0804">Transcription</keyword>
<dbReference type="InterPro" id="IPR036735">
    <property type="entry name" value="NGN_dom_sf"/>
</dbReference>
<dbReference type="Gene3D" id="3.30.70.940">
    <property type="entry name" value="NusG, N-terminal domain"/>
    <property type="match status" value="1"/>
</dbReference>
<name>A0A2K4ZA89_9FIRM</name>
<dbReference type="SUPFAM" id="SSF82679">
    <property type="entry name" value="N-utilization substance G protein NusG, N-terminal domain"/>
    <property type="match status" value="1"/>
</dbReference>
<dbReference type="Proteomes" id="UP000236311">
    <property type="component" value="Unassembled WGS sequence"/>
</dbReference>